<dbReference type="EMBL" id="CABP01000091">
    <property type="protein sequence ID" value="CBI04967.1"/>
    <property type="molecule type" value="Genomic_DNA"/>
</dbReference>
<reference evidence="1" key="1">
    <citation type="submission" date="2009-10" db="EMBL/GenBank/DDBJ databases">
        <title>Diversity of trophic interactions inside an arsenic-rich microbial ecosystem.</title>
        <authorList>
            <person name="Bertin P.N."/>
            <person name="Heinrich-Salmeron A."/>
            <person name="Pelletier E."/>
            <person name="Goulhen-Chollet F."/>
            <person name="Arsene-Ploetze F."/>
            <person name="Gallien S."/>
            <person name="Calteau A."/>
            <person name="Vallenet D."/>
            <person name="Casiot C."/>
            <person name="Chane-Woon-Ming B."/>
            <person name="Giloteaux L."/>
            <person name="Barakat M."/>
            <person name="Bonnefoy V."/>
            <person name="Bruneel O."/>
            <person name="Chandler M."/>
            <person name="Cleiss J."/>
            <person name="Duran R."/>
            <person name="Elbaz-Poulichet F."/>
            <person name="Fonknechten N."/>
            <person name="Lauga B."/>
            <person name="Mornico D."/>
            <person name="Ortet P."/>
            <person name="Schaeffer C."/>
            <person name="Siguier P."/>
            <person name="Alexander Thil Smith A."/>
            <person name="Van Dorsselaer A."/>
            <person name="Weissenbach J."/>
            <person name="Medigue C."/>
            <person name="Le Paslier D."/>
        </authorList>
    </citation>
    <scope>NUCLEOTIDE SEQUENCE</scope>
</reference>
<comment type="caution">
    <text evidence="1">The sequence shown here is derived from an EMBL/GenBank/DDBJ whole genome shotgun (WGS) entry which is preliminary data.</text>
</comment>
<accession>E6QCP1</accession>
<protein>
    <submittedName>
        <fullName evidence="1">Uncharacterized protein</fullName>
    </submittedName>
</protein>
<organism evidence="1">
    <name type="scientific">mine drainage metagenome</name>
    <dbReference type="NCBI Taxonomy" id="410659"/>
    <lineage>
        <taxon>unclassified sequences</taxon>
        <taxon>metagenomes</taxon>
        <taxon>ecological metagenomes</taxon>
    </lineage>
</organism>
<evidence type="ECO:0000313" key="1">
    <source>
        <dbReference type="EMBL" id="CBI04967.1"/>
    </source>
</evidence>
<proteinExistence type="predicted"/>
<name>E6QCP1_9ZZZZ</name>
<sequence>MTGERMKKPDQMKAMAFDPCDPLLAWKSVLDALDDRRRERLKDLLKTHLSRPLTAQQRIAKWEKVLSADYSRIPAEQHIATLEASLEEAITVLKERVREQSSSASHRSA</sequence>
<gene>
    <name evidence="1" type="ORF">CARN5_1542</name>
</gene>
<dbReference type="AlphaFoldDB" id="E6QCP1"/>